<proteinExistence type="predicted"/>
<gene>
    <name evidence="1" type="ORF">BSAL_63090</name>
</gene>
<organism evidence="1 2">
    <name type="scientific">Bodo saltans</name>
    <name type="common">Flagellated protozoan</name>
    <dbReference type="NCBI Taxonomy" id="75058"/>
    <lineage>
        <taxon>Eukaryota</taxon>
        <taxon>Discoba</taxon>
        <taxon>Euglenozoa</taxon>
        <taxon>Kinetoplastea</taxon>
        <taxon>Metakinetoplastina</taxon>
        <taxon>Eubodonida</taxon>
        <taxon>Bodonidae</taxon>
        <taxon>Bodo</taxon>
    </lineage>
</organism>
<dbReference type="EMBL" id="CYKH01000341">
    <property type="protein sequence ID" value="CUF50473.1"/>
    <property type="molecule type" value="Genomic_DNA"/>
</dbReference>
<keyword evidence="2" id="KW-1185">Reference proteome</keyword>
<reference evidence="2" key="1">
    <citation type="submission" date="2015-09" db="EMBL/GenBank/DDBJ databases">
        <authorList>
            <consortium name="Pathogen Informatics"/>
        </authorList>
    </citation>
    <scope>NUCLEOTIDE SEQUENCE [LARGE SCALE GENOMIC DNA]</scope>
    <source>
        <strain evidence="2">Lake Konstanz</strain>
    </source>
</reference>
<protein>
    <submittedName>
        <fullName evidence="1">Uncharacterized protein</fullName>
    </submittedName>
</protein>
<evidence type="ECO:0000313" key="1">
    <source>
        <dbReference type="EMBL" id="CUF50473.1"/>
    </source>
</evidence>
<dbReference type="VEuPathDB" id="TriTrypDB:BSAL_63090"/>
<dbReference type="Proteomes" id="UP000051952">
    <property type="component" value="Unassembled WGS sequence"/>
</dbReference>
<accession>A0A0S4ITK0</accession>
<dbReference type="AlphaFoldDB" id="A0A0S4ITK0"/>
<name>A0A0S4ITK0_BODSA</name>
<evidence type="ECO:0000313" key="2">
    <source>
        <dbReference type="Proteomes" id="UP000051952"/>
    </source>
</evidence>
<sequence length="252" mass="27736">MTSSSCFCTPLSQPFAEDDSPQLTPRSILISPQSARSLDTPSVMSIRKSVSFEDSPSIVVIAPRPSYNPAEGPCLPMSAREFRLRNAQAAAKAAELQTTTTTTTTTPIDIHQAVTPPPAAAEVVKAQCGIIKRSCMLVRAISAPLMLFARVAQYPTTGCVADVDEEYFACHVTREEQLSKRGVVWGRVLPFLGCTLDNSAEGNVLLFISVQHHIYVCVYFFSYMHVWSKCECLCVVRVRSKIVCINRRKSEV</sequence>